<dbReference type="Proteomes" id="UP000013521">
    <property type="component" value="Unassembled WGS sequence"/>
</dbReference>
<dbReference type="AlphaFoldDB" id="R1GNS0"/>
<dbReference type="OrthoDB" id="4991875at2759"/>
<evidence type="ECO:0000313" key="3">
    <source>
        <dbReference type="EMBL" id="EOD47619.1"/>
    </source>
</evidence>
<feature type="signal peptide" evidence="2">
    <location>
        <begin position="1"/>
        <end position="15"/>
    </location>
</feature>
<feature type="compositionally biased region" description="Low complexity" evidence="1">
    <location>
        <begin position="158"/>
        <end position="194"/>
    </location>
</feature>
<organism evidence="3 4">
    <name type="scientific">Botryosphaeria parva (strain UCR-NP2)</name>
    <name type="common">Grapevine canker fungus</name>
    <name type="synonym">Neofusicoccum parvum</name>
    <dbReference type="NCBI Taxonomy" id="1287680"/>
    <lineage>
        <taxon>Eukaryota</taxon>
        <taxon>Fungi</taxon>
        <taxon>Dikarya</taxon>
        <taxon>Ascomycota</taxon>
        <taxon>Pezizomycotina</taxon>
        <taxon>Dothideomycetes</taxon>
        <taxon>Dothideomycetes incertae sedis</taxon>
        <taxon>Botryosphaeriales</taxon>
        <taxon>Botryosphaeriaceae</taxon>
        <taxon>Neofusicoccum</taxon>
    </lineage>
</organism>
<sequence>MYRTLPLLFAAGTMAQSTITTTWFAGGFENNPVASVIGADSTAVTYSVGCSKEDIDNDECGMAGGFTVTAGPSIFEFEYTDALTASDYTADFSMSESCDLSGTTMAVCVESAGGSEANFPGVSTETLTGTDVSWGTLYITAGFDNLAAATGASASGSQASATGSSASATGSAAQSGSRTSSGATQTGTAASSTGKSPIAHRIAWESPKSTTSASRSGSASGSAASASATGGAARFAVPVAGVAGVLAAALAL</sequence>
<dbReference type="PANTHER" id="PTHR40640:SF1">
    <property type="entry name" value="ANCHORED GLYCOPROTEIN, PUTATIVE (AFU_ORTHOLOGUE AFUA_8G04860)-RELATED"/>
    <property type="match status" value="1"/>
</dbReference>
<dbReference type="PANTHER" id="PTHR40640">
    <property type="entry name" value="ANCHORED GLYCOPROTEIN, PUTATIVE (AFU_ORTHOLOGUE AFUA_8G04860)-RELATED"/>
    <property type="match status" value="1"/>
</dbReference>
<evidence type="ECO:0000313" key="4">
    <source>
        <dbReference type="Proteomes" id="UP000013521"/>
    </source>
</evidence>
<gene>
    <name evidence="3" type="ORF">UCRNP2_5652</name>
</gene>
<evidence type="ECO:0000256" key="1">
    <source>
        <dbReference type="SAM" id="MobiDB-lite"/>
    </source>
</evidence>
<dbReference type="HOGENOM" id="CLU_1094474_0_0_1"/>
<dbReference type="EMBL" id="KB916317">
    <property type="protein sequence ID" value="EOD47619.1"/>
    <property type="molecule type" value="Genomic_DNA"/>
</dbReference>
<feature type="region of interest" description="Disordered" evidence="1">
    <location>
        <begin position="158"/>
        <end position="223"/>
    </location>
</feature>
<accession>R1GNS0</accession>
<protein>
    <submittedName>
        <fullName evidence="3">Putative gpi anchored protein</fullName>
    </submittedName>
</protein>
<dbReference type="OMA" id="STIGWDQ"/>
<proteinExistence type="predicted"/>
<feature type="compositionally biased region" description="Low complexity" evidence="1">
    <location>
        <begin position="209"/>
        <end position="223"/>
    </location>
</feature>
<dbReference type="KEGG" id="npa:UCRNP2_5652"/>
<name>R1GNS0_BOTPV</name>
<reference evidence="4" key="1">
    <citation type="journal article" date="2013" name="Genome Announc.">
        <title>Draft genome sequence of Neofusicoccum parvum isolate UCR-NP2, a fungal vascular pathogen associated with grapevine cankers.</title>
        <authorList>
            <person name="Blanco-Ulate B."/>
            <person name="Rolshausen P."/>
            <person name="Cantu D."/>
        </authorList>
    </citation>
    <scope>NUCLEOTIDE SEQUENCE [LARGE SCALE GENOMIC DNA]</scope>
    <source>
        <strain evidence="4">UCR-NP2</strain>
    </source>
</reference>
<feature type="chain" id="PRO_5012904020" evidence="2">
    <location>
        <begin position="16"/>
        <end position="252"/>
    </location>
</feature>
<dbReference type="eggNOG" id="ENOG502SCCN">
    <property type="taxonomic scope" value="Eukaryota"/>
</dbReference>
<evidence type="ECO:0000256" key="2">
    <source>
        <dbReference type="SAM" id="SignalP"/>
    </source>
</evidence>
<keyword evidence="2" id="KW-0732">Signal</keyword>